<name>A0ABR2ZFN3_9AGAR</name>
<organism evidence="1 2">
    <name type="scientific">Marasmius tenuissimus</name>
    <dbReference type="NCBI Taxonomy" id="585030"/>
    <lineage>
        <taxon>Eukaryota</taxon>
        <taxon>Fungi</taxon>
        <taxon>Dikarya</taxon>
        <taxon>Basidiomycota</taxon>
        <taxon>Agaricomycotina</taxon>
        <taxon>Agaricomycetes</taxon>
        <taxon>Agaricomycetidae</taxon>
        <taxon>Agaricales</taxon>
        <taxon>Marasmiineae</taxon>
        <taxon>Marasmiaceae</taxon>
        <taxon>Marasmius</taxon>
    </lineage>
</organism>
<gene>
    <name evidence="1" type="ORF">AAF712_012750</name>
</gene>
<dbReference type="Proteomes" id="UP001437256">
    <property type="component" value="Unassembled WGS sequence"/>
</dbReference>
<accession>A0ABR2ZFN3</accession>
<evidence type="ECO:0000313" key="1">
    <source>
        <dbReference type="EMBL" id="KAL0060467.1"/>
    </source>
</evidence>
<evidence type="ECO:0000313" key="2">
    <source>
        <dbReference type="Proteomes" id="UP001437256"/>
    </source>
</evidence>
<dbReference type="EMBL" id="JBBXMP010000175">
    <property type="protein sequence ID" value="KAL0060467.1"/>
    <property type="molecule type" value="Genomic_DNA"/>
</dbReference>
<proteinExistence type="predicted"/>
<reference evidence="1 2" key="1">
    <citation type="submission" date="2024-05" db="EMBL/GenBank/DDBJ databases">
        <title>A draft genome resource for the thread blight pathogen Marasmius tenuissimus strain MS-2.</title>
        <authorList>
            <person name="Yulfo-Soto G.E."/>
            <person name="Baruah I.K."/>
            <person name="Amoako-Attah I."/>
            <person name="Bukari Y."/>
            <person name="Meinhardt L.W."/>
            <person name="Bailey B.A."/>
            <person name="Cohen S.P."/>
        </authorList>
    </citation>
    <scope>NUCLEOTIDE SEQUENCE [LARGE SCALE GENOMIC DNA]</scope>
    <source>
        <strain evidence="1 2">MS-2</strain>
    </source>
</reference>
<sequence length="215" mass="24192">MLLPNQSRSATPAPEECPLYDPRLELMPNFANDWQTVIDTLVSNGSDRDEALASIQASWQNRHNRRIATWDAKIESKRITAEEEKRRQKDNKEERSCLALQQRQADLAEAEKKKPKIGDFDENCAPPSSVPLRASNFALNKVRNKDYIELYHWTKQAMDKNALLSPTLSSTNTFTIANGDDGNLTLLPTLAHQNSKHVIPPGNTSLRQSLASLLT</sequence>
<comment type="caution">
    <text evidence="1">The sequence shown here is derived from an EMBL/GenBank/DDBJ whole genome shotgun (WGS) entry which is preliminary data.</text>
</comment>
<keyword evidence="2" id="KW-1185">Reference proteome</keyword>
<protein>
    <submittedName>
        <fullName evidence="1">Uncharacterized protein</fullName>
    </submittedName>
</protein>